<dbReference type="EMBL" id="JAMC01000002">
    <property type="protein sequence ID" value="KEJ89856.1"/>
    <property type="molecule type" value="Genomic_DNA"/>
</dbReference>
<dbReference type="RefSeq" id="WP_025058199.1">
    <property type="nucleotide sequence ID" value="NZ_JAMC01000002.1"/>
</dbReference>
<dbReference type="STRING" id="1300350.Z948_728"/>
<name>A0A073IK04_9RHOB</name>
<dbReference type="InterPro" id="IPR026286">
    <property type="entry name" value="MaiA/AMDase"/>
</dbReference>
<protein>
    <submittedName>
        <fullName evidence="1">Asp/Glu racemase</fullName>
    </submittedName>
</protein>
<dbReference type="PANTHER" id="PTHR40267:SF1">
    <property type="entry name" value="BLR3294 PROTEIN"/>
    <property type="match status" value="1"/>
</dbReference>
<evidence type="ECO:0000313" key="2">
    <source>
        <dbReference type="Proteomes" id="UP000027734"/>
    </source>
</evidence>
<gene>
    <name evidence="1" type="ORF">DSW25_06480</name>
</gene>
<dbReference type="PANTHER" id="PTHR40267">
    <property type="entry name" value="BLR3294 PROTEIN"/>
    <property type="match status" value="1"/>
</dbReference>
<dbReference type="Proteomes" id="UP000027734">
    <property type="component" value="Unassembled WGS sequence"/>
</dbReference>
<sequence>MTRYSYKRTADGARPLGLVVLQSDETIEGDMRRMMPAATQLHVTRVPSAEEVTPASLRAMADHITTAAGLLPKAMRFSSIGYGCTSATAQIGAANVANLIRQGAPADLVTDPLSALVAACRALKIERLAFLSPYTADVSSKLRAALAEAGIETPVFGSFEEANEASVVRIDEHSIKEAACDLVRKADVQAVFLSCTNLRTLDVIKAIETRTGLVCLSSNQVLAWHLCEGANVPGRLNAALRPS</sequence>
<proteinExistence type="predicted"/>
<organism evidence="1 2">
    <name type="scientific">Sulfitobacter donghicola DSW-25 = KCTC 12864 = JCM 14565</name>
    <dbReference type="NCBI Taxonomy" id="1300350"/>
    <lineage>
        <taxon>Bacteria</taxon>
        <taxon>Pseudomonadati</taxon>
        <taxon>Pseudomonadota</taxon>
        <taxon>Alphaproteobacteria</taxon>
        <taxon>Rhodobacterales</taxon>
        <taxon>Roseobacteraceae</taxon>
        <taxon>Sulfitobacter</taxon>
    </lineage>
</organism>
<dbReference type="AlphaFoldDB" id="A0A073IK04"/>
<evidence type="ECO:0000313" key="1">
    <source>
        <dbReference type="EMBL" id="KEJ89856.1"/>
    </source>
</evidence>
<reference evidence="1 2" key="1">
    <citation type="submission" date="2014-01" db="EMBL/GenBank/DDBJ databases">
        <title>Sulfitobacter donghicola JCM 14565 Genome Sequencing.</title>
        <authorList>
            <person name="Lai Q."/>
            <person name="Hong Z."/>
        </authorList>
    </citation>
    <scope>NUCLEOTIDE SEQUENCE [LARGE SCALE GENOMIC DNA]</scope>
    <source>
        <strain evidence="1 2">JCM 14565</strain>
    </source>
</reference>
<dbReference type="InterPro" id="IPR053714">
    <property type="entry name" value="Iso_Racemase_Enz_sf"/>
</dbReference>
<dbReference type="Gene3D" id="3.40.50.12500">
    <property type="match status" value="1"/>
</dbReference>
<keyword evidence="2" id="KW-1185">Reference proteome</keyword>
<comment type="caution">
    <text evidence="1">The sequence shown here is derived from an EMBL/GenBank/DDBJ whole genome shotgun (WGS) entry which is preliminary data.</text>
</comment>
<dbReference type="Pfam" id="PF17645">
    <property type="entry name" value="Amdase"/>
    <property type="match status" value="1"/>
</dbReference>
<dbReference type="OrthoDB" id="9816064at2"/>
<dbReference type="eggNOG" id="COG3473">
    <property type="taxonomic scope" value="Bacteria"/>
</dbReference>
<dbReference type="PIRSF" id="PIRSF015736">
    <property type="entry name" value="MI"/>
    <property type="match status" value="1"/>
</dbReference>
<accession>A0A073IK04</accession>